<sequence>MADFPPPPPEARRLPSGLNATDQTESVCPSKTRISAPLDTSQTRTVLSTPPEARRLPSGLNSTDQTEPVCPLRIEIGTPISAPLPTSQTRTVPSSPPEARRLPSGLNATEFTELLRLIPATRASQSSQASPSGIRGGELGAARARVEIRRRGITKSTKSIGRQSIRRPGIRRPGIRCPGHDRAPRLAPGNEGNQGLVELSRSQAGAREQTKISSLLKKICVSVFDINKHNLLKYD</sequence>
<dbReference type="AlphaFoldDB" id="A0A450WNY3"/>
<name>A0A450WNY3_9GAMM</name>
<feature type="region of interest" description="Disordered" evidence="1">
    <location>
        <begin position="122"/>
        <end position="141"/>
    </location>
</feature>
<evidence type="ECO:0000256" key="1">
    <source>
        <dbReference type="SAM" id="MobiDB-lite"/>
    </source>
</evidence>
<feature type="compositionally biased region" description="Polar residues" evidence="1">
    <location>
        <begin position="84"/>
        <end position="93"/>
    </location>
</feature>
<accession>A0A450WNY3</accession>
<reference evidence="2" key="1">
    <citation type="submission" date="2019-02" db="EMBL/GenBank/DDBJ databases">
        <authorList>
            <person name="Gruber-Vodicka R. H."/>
            <person name="Seah K. B. B."/>
        </authorList>
    </citation>
    <scope>NUCLEOTIDE SEQUENCE</scope>
    <source>
        <strain evidence="2">BECK_BY7</strain>
    </source>
</reference>
<feature type="region of interest" description="Disordered" evidence="1">
    <location>
        <begin position="156"/>
        <end position="195"/>
    </location>
</feature>
<organism evidence="2">
    <name type="scientific">Candidatus Kentrum sp. LFY</name>
    <dbReference type="NCBI Taxonomy" id="2126342"/>
    <lineage>
        <taxon>Bacteria</taxon>
        <taxon>Pseudomonadati</taxon>
        <taxon>Pseudomonadota</taxon>
        <taxon>Gammaproteobacteria</taxon>
        <taxon>Candidatus Kentrum</taxon>
    </lineage>
</organism>
<feature type="region of interest" description="Disordered" evidence="1">
    <location>
        <begin position="1"/>
        <end position="106"/>
    </location>
</feature>
<feature type="compositionally biased region" description="Polar residues" evidence="1">
    <location>
        <begin position="122"/>
        <end position="131"/>
    </location>
</feature>
<dbReference type="EMBL" id="CAADFN010000047">
    <property type="protein sequence ID" value="VFK18689.1"/>
    <property type="molecule type" value="Genomic_DNA"/>
</dbReference>
<protein>
    <submittedName>
        <fullName evidence="2">Uncharacterized protein</fullName>
    </submittedName>
</protein>
<feature type="compositionally biased region" description="Polar residues" evidence="1">
    <location>
        <begin position="18"/>
        <end position="48"/>
    </location>
</feature>
<evidence type="ECO:0000313" key="2">
    <source>
        <dbReference type="EMBL" id="VFK18689.1"/>
    </source>
</evidence>
<proteinExistence type="predicted"/>
<feature type="compositionally biased region" description="Basic residues" evidence="1">
    <location>
        <begin position="164"/>
        <end position="174"/>
    </location>
</feature>
<gene>
    <name evidence="2" type="ORF">BECKLFY1418C_GA0070996_10471</name>
</gene>